<evidence type="ECO:0000313" key="1">
    <source>
        <dbReference type="EMBL" id="CAK65563.1"/>
    </source>
</evidence>
<protein>
    <submittedName>
        <fullName evidence="1">Uncharacterized protein</fullName>
    </submittedName>
</protein>
<dbReference type="AlphaFoldDB" id="A0C446"/>
<proteinExistence type="predicted"/>
<name>A0C446_PARTE</name>
<dbReference type="HOGENOM" id="CLU_2175952_0_0_1"/>
<dbReference type="KEGG" id="ptm:GSPATT00035043001"/>
<organism evidence="1 2">
    <name type="scientific">Paramecium tetraurelia</name>
    <dbReference type="NCBI Taxonomy" id="5888"/>
    <lineage>
        <taxon>Eukaryota</taxon>
        <taxon>Sar</taxon>
        <taxon>Alveolata</taxon>
        <taxon>Ciliophora</taxon>
        <taxon>Intramacronucleata</taxon>
        <taxon>Oligohymenophorea</taxon>
        <taxon>Peniculida</taxon>
        <taxon>Parameciidae</taxon>
        <taxon>Paramecium</taxon>
    </lineage>
</organism>
<sequence length="110" mass="13014">MKFNDLPDCLKYCTIKFQMVKYNLEFFLKTEPYIQIAARYQTILFGSRKFDQLDLDNPIKFIAFGGQKVQKKLSGFGKDIEMEIAEFGCIFWREDCDRIIEYERGDVGQI</sequence>
<gene>
    <name evidence="1" type="ORF">GSPATT00035043001</name>
</gene>
<dbReference type="GeneID" id="5018745"/>
<accession>A0C446</accession>
<dbReference type="InParanoid" id="A0C446"/>
<dbReference type="EMBL" id="CT868039">
    <property type="protein sequence ID" value="CAK65563.1"/>
    <property type="molecule type" value="Genomic_DNA"/>
</dbReference>
<keyword evidence="2" id="KW-1185">Reference proteome</keyword>
<dbReference type="RefSeq" id="XP_001432960.1">
    <property type="nucleotide sequence ID" value="XM_001432923.1"/>
</dbReference>
<dbReference type="Proteomes" id="UP000000600">
    <property type="component" value="Unassembled WGS sequence"/>
</dbReference>
<evidence type="ECO:0000313" key="2">
    <source>
        <dbReference type="Proteomes" id="UP000000600"/>
    </source>
</evidence>
<reference evidence="1 2" key="1">
    <citation type="journal article" date="2006" name="Nature">
        <title>Global trends of whole-genome duplications revealed by the ciliate Paramecium tetraurelia.</title>
        <authorList>
            <consortium name="Genoscope"/>
            <person name="Aury J.-M."/>
            <person name="Jaillon O."/>
            <person name="Duret L."/>
            <person name="Noel B."/>
            <person name="Jubin C."/>
            <person name="Porcel B.M."/>
            <person name="Segurens B."/>
            <person name="Daubin V."/>
            <person name="Anthouard V."/>
            <person name="Aiach N."/>
            <person name="Arnaiz O."/>
            <person name="Billaut A."/>
            <person name="Beisson J."/>
            <person name="Blanc I."/>
            <person name="Bouhouche K."/>
            <person name="Camara F."/>
            <person name="Duharcourt S."/>
            <person name="Guigo R."/>
            <person name="Gogendeau D."/>
            <person name="Katinka M."/>
            <person name="Keller A.-M."/>
            <person name="Kissmehl R."/>
            <person name="Klotz C."/>
            <person name="Koll F."/>
            <person name="Le Moue A."/>
            <person name="Lepere C."/>
            <person name="Malinsky S."/>
            <person name="Nowacki M."/>
            <person name="Nowak J.K."/>
            <person name="Plattner H."/>
            <person name="Poulain J."/>
            <person name="Ruiz F."/>
            <person name="Serrano V."/>
            <person name="Zagulski M."/>
            <person name="Dessen P."/>
            <person name="Betermier M."/>
            <person name="Weissenbach J."/>
            <person name="Scarpelli C."/>
            <person name="Schachter V."/>
            <person name="Sperling L."/>
            <person name="Meyer E."/>
            <person name="Cohen J."/>
            <person name="Wincker P."/>
        </authorList>
    </citation>
    <scope>NUCLEOTIDE SEQUENCE [LARGE SCALE GENOMIC DNA]</scope>
    <source>
        <strain evidence="1 2">Stock d4-2</strain>
    </source>
</reference>